<evidence type="ECO:0000259" key="1">
    <source>
        <dbReference type="Pfam" id="PF12783"/>
    </source>
</evidence>
<dbReference type="PANTHER" id="PTHR10663">
    <property type="entry name" value="GUANYL-NUCLEOTIDE EXCHANGE FACTOR"/>
    <property type="match status" value="1"/>
</dbReference>
<organism evidence="2 3">
    <name type="scientific">Ladona fulva</name>
    <name type="common">Scarce chaser dragonfly</name>
    <name type="synonym">Libellula fulva</name>
    <dbReference type="NCBI Taxonomy" id="123851"/>
    <lineage>
        <taxon>Eukaryota</taxon>
        <taxon>Metazoa</taxon>
        <taxon>Ecdysozoa</taxon>
        <taxon>Arthropoda</taxon>
        <taxon>Hexapoda</taxon>
        <taxon>Insecta</taxon>
        <taxon>Pterygota</taxon>
        <taxon>Palaeoptera</taxon>
        <taxon>Odonata</taxon>
        <taxon>Epiprocta</taxon>
        <taxon>Anisoptera</taxon>
        <taxon>Libelluloidea</taxon>
        <taxon>Libellulidae</taxon>
        <taxon>Ladona</taxon>
    </lineage>
</organism>
<comment type="caution">
    <text evidence="2">The sequence shown here is derived from an EMBL/GenBank/DDBJ whole genome shotgun (WGS) entry which is preliminary data.</text>
</comment>
<dbReference type="Pfam" id="PF12783">
    <property type="entry name" value="Sec7-like_HUS"/>
    <property type="match status" value="1"/>
</dbReference>
<accession>A0A8K0K1P6</accession>
<name>A0A8K0K1P6_LADFU</name>
<gene>
    <name evidence="2" type="ORF">J437_LFUL005754</name>
</gene>
<dbReference type="PANTHER" id="PTHR10663:SF388">
    <property type="entry name" value="GOLGI-SPECIFIC BREFELDIN A-RESISTANCE GUANINE NUCLEOTIDE EXCHANGE FACTOR 1"/>
    <property type="match status" value="1"/>
</dbReference>
<dbReference type="OrthoDB" id="10258608at2759"/>
<dbReference type="InterPro" id="IPR032691">
    <property type="entry name" value="Mon2/Sec7/BIG1-like_HUS"/>
</dbReference>
<feature type="domain" description="Mon2/Sec7/BIG1-like HUS" evidence="1">
    <location>
        <begin position="276"/>
        <end position="427"/>
    </location>
</feature>
<dbReference type="Proteomes" id="UP000792457">
    <property type="component" value="Unassembled WGS sequence"/>
</dbReference>
<dbReference type="EMBL" id="KZ308292">
    <property type="protein sequence ID" value="KAG8226667.1"/>
    <property type="molecule type" value="Genomic_DNA"/>
</dbReference>
<evidence type="ECO:0000313" key="2">
    <source>
        <dbReference type="EMBL" id="KAG8226667.1"/>
    </source>
</evidence>
<dbReference type="AlphaFoldDB" id="A0A8K0K1P6"/>
<proteinExistence type="predicted"/>
<keyword evidence="3" id="KW-1185">Reference proteome</keyword>
<evidence type="ECO:0000313" key="3">
    <source>
        <dbReference type="Proteomes" id="UP000792457"/>
    </source>
</evidence>
<sequence length="836" mass="94186">MRLTDKKQDSSTQSLHKLKEKLLHTWDLIDLKQNDFITPFIEVIRSKETTESVTSAALTSVDKFISYGLIGSCDISVRDEVLVPQRTSSPVLLLNTTRKEHFIGSAKTVILENTILKNSKKGIERTTLPDTSSHSQSEKIYCELDSAILNLVIGVRPDSHSNDGAGEEKTVEKPKEIKKALKEAFAIDVQQNSSVEKNLPIESTLNRSCFLESSTIANLDSLVDMICTAEKEKADSSSHHSWQKWEEYINPNDVRFMPCDGKKDDEVLHVPHKMICVQELFLFLISLCNPNEKQNTEDNIRISLRLLIVALEVGADTIGSYDSLLSLVKDDLCRNFISLLLSENLENFAANLQLAFLVFESLRSHLKFQMEAYLVKLASLTTNTNSNEIPYEKREVALESLLQFWRIPGFLMELYVNYDCDLYCSNMFEALTDLFSKNAYPVSDIRNTNVLSLSALLSVLNSIESNYCHRVESESKPMGFNGDGKRPILGAFHEEIVMPAEQTGIVRENYLWKVLLRRGASKEGTYIHTPVGLFDYALFTLIHHKIFAALCLVFDQSDHPFTHELAISGFKKCAMIYAHYSMTNDFDSLVISLSKFTTLLSSSGSMDMLAVSFGESLKAQLAAKTVFDLAYCHGNILQDGWKNVLDCIIILFKCKLLPKEIVMALIYASHCQGKTYDEDSTVFILELLLKVVIQNKNRVRSIWKEVCDHIYCLLMAASVGNCCFMLERSVVGLLRLAKVLMRVEDMRPLVLQSLHMLLLLKPQILYHVSRQIAYGLFEVLEASAENIYSDSDWSIIFILLECVGAGAHPLLIVGEAEKAESGTGLQPPHLISIKYI</sequence>
<protein>
    <recommendedName>
        <fullName evidence="1">Mon2/Sec7/BIG1-like HUS domain-containing protein</fullName>
    </recommendedName>
</protein>
<reference evidence="2" key="2">
    <citation type="submission" date="2017-10" db="EMBL/GenBank/DDBJ databases">
        <title>Ladona fulva Genome sequencing and assembly.</title>
        <authorList>
            <person name="Murali S."/>
            <person name="Richards S."/>
            <person name="Bandaranaike D."/>
            <person name="Bellair M."/>
            <person name="Blankenburg K."/>
            <person name="Chao H."/>
            <person name="Dinh H."/>
            <person name="Doddapaneni H."/>
            <person name="Dugan-Rocha S."/>
            <person name="Elkadiri S."/>
            <person name="Gnanaolivu R."/>
            <person name="Hernandez B."/>
            <person name="Skinner E."/>
            <person name="Javaid M."/>
            <person name="Lee S."/>
            <person name="Li M."/>
            <person name="Ming W."/>
            <person name="Munidasa M."/>
            <person name="Muniz J."/>
            <person name="Nguyen L."/>
            <person name="Hughes D."/>
            <person name="Osuji N."/>
            <person name="Pu L.-L."/>
            <person name="Puazo M."/>
            <person name="Qu C."/>
            <person name="Quiroz J."/>
            <person name="Raj R."/>
            <person name="Weissenberger G."/>
            <person name="Xin Y."/>
            <person name="Zou X."/>
            <person name="Han Y."/>
            <person name="Worley K."/>
            <person name="Muzny D."/>
            <person name="Gibbs R."/>
        </authorList>
    </citation>
    <scope>NUCLEOTIDE SEQUENCE</scope>
    <source>
        <strain evidence="2">Sampled in the wild</strain>
    </source>
</reference>
<reference evidence="2" key="1">
    <citation type="submission" date="2013-04" db="EMBL/GenBank/DDBJ databases">
        <authorList>
            <person name="Qu J."/>
            <person name="Murali S.C."/>
            <person name="Bandaranaike D."/>
            <person name="Bellair M."/>
            <person name="Blankenburg K."/>
            <person name="Chao H."/>
            <person name="Dinh H."/>
            <person name="Doddapaneni H."/>
            <person name="Downs B."/>
            <person name="Dugan-Rocha S."/>
            <person name="Elkadiri S."/>
            <person name="Gnanaolivu R.D."/>
            <person name="Hernandez B."/>
            <person name="Javaid M."/>
            <person name="Jayaseelan J.C."/>
            <person name="Lee S."/>
            <person name="Li M."/>
            <person name="Ming W."/>
            <person name="Munidasa M."/>
            <person name="Muniz J."/>
            <person name="Nguyen L."/>
            <person name="Ongeri F."/>
            <person name="Osuji N."/>
            <person name="Pu L.-L."/>
            <person name="Puazo M."/>
            <person name="Qu C."/>
            <person name="Quiroz J."/>
            <person name="Raj R."/>
            <person name="Weissenberger G."/>
            <person name="Xin Y."/>
            <person name="Zou X."/>
            <person name="Han Y."/>
            <person name="Richards S."/>
            <person name="Worley K."/>
            <person name="Muzny D."/>
            <person name="Gibbs R."/>
        </authorList>
    </citation>
    <scope>NUCLEOTIDE SEQUENCE</scope>
    <source>
        <strain evidence="2">Sampled in the wild</strain>
    </source>
</reference>